<keyword evidence="2" id="KW-1185">Reference proteome</keyword>
<evidence type="ECO:0000313" key="1">
    <source>
        <dbReference type="EMBL" id="KEQ72571.1"/>
    </source>
</evidence>
<dbReference type="HOGENOM" id="CLU_940034_0_0_1"/>
<proteinExistence type="predicted"/>
<dbReference type="AlphaFoldDB" id="A0A074XD74"/>
<dbReference type="GeneID" id="25417032"/>
<evidence type="ECO:0000313" key="2">
    <source>
        <dbReference type="Proteomes" id="UP000027730"/>
    </source>
</evidence>
<organism evidence="1 2">
    <name type="scientific">Aureobasidium namibiae CBS 147.97</name>
    <dbReference type="NCBI Taxonomy" id="1043004"/>
    <lineage>
        <taxon>Eukaryota</taxon>
        <taxon>Fungi</taxon>
        <taxon>Dikarya</taxon>
        <taxon>Ascomycota</taxon>
        <taxon>Pezizomycotina</taxon>
        <taxon>Dothideomycetes</taxon>
        <taxon>Dothideomycetidae</taxon>
        <taxon>Dothideales</taxon>
        <taxon>Saccotheciaceae</taxon>
        <taxon>Aureobasidium</taxon>
    </lineage>
</organism>
<name>A0A074XD74_9PEZI</name>
<protein>
    <submittedName>
        <fullName evidence="1">Uncharacterized protein</fullName>
    </submittedName>
</protein>
<dbReference type="EMBL" id="KL584711">
    <property type="protein sequence ID" value="KEQ72571.1"/>
    <property type="molecule type" value="Genomic_DNA"/>
</dbReference>
<reference evidence="1 2" key="1">
    <citation type="journal article" date="2014" name="BMC Genomics">
        <title>Genome sequencing of four Aureobasidium pullulans varieties: biotechnological potential, stress tolerance, and description of new species.</title>
        <authorList>
            <person name="Gostin Ar C."/>
            <person name="Ohm R.A."/>
            <person name="Kogej T."/>
            <person name="Sonjak S."/>
            <person name="Turk M."/>
            <person name="Zajc J."/>
            <person name="Zalar P."/>
            <person name="Grube M."/>
            <person name="Sun H."/>
            <person name="Han J."/>
            <person name="Sharma A."/>
            <person name="Chiniquy J."/>
            <person name="Ngan C.Y."/>
            <person name="Lipzen A."/>
            <person name="Barry K."/>
            <person name="Grigoriev I.V."/>
            <person name="Gunde-Cimerman N."/>
        </authorList>
    </citation>
    <scope>NUCLEOTIDE SEQUENCE [LARGE SCALE GENOMIC DNA]</scope>
    <source>
        <strain evidence="1 2">CBS 147.97</strain>
    </source>
</reference>
<sequence>MPTAKRITADALDNEPPLKRYRLDDDQVTEGVDRLVAHYKLDAAQKARLDRVAKITRYTPTVREVEWVVRAAELPSDGTNLDMWMFAYMEYFDWFLRSQGQDHRLWTGALRRYDKRVAYLWIGFKGASKSGPKGTLYFDGPQGPNKPKNVFRPPFWARCWITWHEPLETLFALGENFSQDITDDSANKIAAGIQNEILKAVMKVLARFPGLISELEDEDQSIIYQLHARYSATPFKDREAFDPSGPLAKLFELLCTKSQESTPKKTPFKTLEQEYEEASVSVKAAKTLIPRGRGAM</sequence>
<gene>
    <name evidence="1" type="ORF">M436DRAFT_82674</name>
</gene>
<dbReference type="Proteomes" id="UP000027730">
    <property type="component" value="Unassembled WGS sequence"/>
</dbReference>
<dbReference type="OrthoDB" id="3876341at2759"/>
<accession>A0A074XD74</accession>
<dbReference type="RefSeq" id="XP_013426856.1">
    <property type="nucleotide sequence ID" value="XM_013571402.1"/>
</dbReference>